<reference evidence="4" key="1">
    <citation type="submission" date="2021-08" db="EMBL/GenBank/DDBJ databases">
        <title>Chromosome-Level Trichoderma cornu-damae using Hi-C Data.</title>
        <authorList>
            <person name="Kim C.S."/>
        </authorList>
    </citation>
    <scope>NUCLEOTIDE SEQUENCE</scope>
    <source>
        <strain evidence="4">KA19-0412C</strain>
    </source>
</reference>
<evidence type="ECO:0000313" key="4">
    <source>
        <dbReference type="EMBL" id="KAH6609587.1"/>
    </source>
</evidence>
<evidence type="ECO:0000313" key="5">
    <source>
        <dbReference type="Proteomes" id="UP000827724"/>
    </source>
</evidence>
<feature type="region of interest" description="Disordered" evidence="2">
    <location>
        <begin position="1"/>
        <end position="22"/>
    </location>
</feature>
<dbReference type="InterPro" id="IPR001199">
    <property type="entry name" value="Cyt_B5-like_heme/steroid-bd"/>
</dbReference>
<keyword evidence="5" id="KW-1185">Reference proteome</keyword>
<dbReference type="Pfam" id="PF00173">
    <property type="entry name" value="Cyt-b5"/>
    <property type="match status" value="1"/>
</dbReference>
<evidence type="ECO:0000256" key="1">
    <source>
        <dbReference type="ARBA" id="ARBA00038357"/>
    </source>
</evidence>
<feature type="domain" description="Cytochrome b5 heme-binding" evidence="3">
    <location>
        <begin position="21"/>
        <end position="135"/>
    </location>
</feature>
<sequence>MSGKFEPKVPVQLDPPKSDPISPEALAAANGVDGAKSYVAIKVRSWPDTIYGLLDITNDASKGKVYDVTGNKAYQPGSSYHVFAGKDASRALGKTSVKPEDVQPDWHDLSEKEKGTLEDWVTFFSKRYNVVGVVEGATNL</sequence>
<evidence type="ECO:0000259" key="3">
    <source>
        <dbReference type="SMART" id="SM01117"/>
    </source>
</evidence>
<dbReference type="SMART" id="SM01117">
    <property type="entry name" value="Cyt-b5"/>
    <property type="match status" value="1"/>
</dbReference>
<dbReference type="Gene3D" id="3.10.120.10">
    <property type="entry name" value="Cytochrome b5-like heme/steroid binding domain"/>
    <property type="match status" value="1"/>
</dbReference>
<comment type="similarity">
    <text evidence="1">Belongs to the cytochrome b5 family. MAPR subfamily.</text>
</comment>
<evidence type="ECO:0000256" key="2">
    <source>
        <dbReference type="SAM" id="MobiDB-lite"/>
    </source>
</evidence>
<gene>
    <name evidence="4" type="ORF">Trco_002933</name>
</gene>
<dbReference type="OrthoDB" id="899at2759"/>
<dbReference type="GO" id="GO:0016020">
    <property type="term" value="C:membrane"/>
    <property type="evidence" value="ECO:0007669"/>
    <property type="project" value="TreeGrafter"/>
</dbReference>
<dbReference type="PANTHER" id="PTHR10281">
    <property type="entry name" value="MEMBRANE-ASSOCIATED PROGESTERONE RECEPTOR COMPONENT-RELATED"/>
    <property type="match status" value="1"/>
</dbReference>
<name>A0A9P8QVU0_9HYPO</name>
<dbReference type="Proteomes" id="UP000827724">
    <property type="component" value="Unassembled WGS sequence"/>
</dbReference>
<organism evidence="4 5">
    <name type="scientific">Trichoderma cornu-damae</name>
    <dbReference type="NCBI Taxonomy" id="654480"/>
    <lineage>
        <taxon>Eukaryota</taxon>
        <taxon>Fungi</taxon>
        <taxon>Dikarya</taxon>
        <taxon>Ascomycota</taxon>
        <taxon>Pezizomycotina</taxon>
        <taxon>Sordariomycetes</taxon>
        <taxon>Hypocreomycetidae</taxon>
        <taxon>Hypocreales</taxon>
        <taxon>Hypocreaceae</taxon>
        <taxon>Trichoderma</taxon>
    </lineage>
</organism>
<dbReference type="GO" id="GO:0005783">
    <property type="term" value="C:endoplasmic reticulum"/>
    <property type="evidence" value="ECO:0007669"/>
    <property type="project" value="TreeGrafter"/>
</dbReference>
<accession>A0A9P8QVU0</accession>
<dbReference type="PANTHER" id="PTHR10281:SF115">
    <property type="entry name" value="BINDING PROTEIN, PUTATIVE (AFU_ORTHOLOGUE AFUA_4G06240)-RELATED"/>
    <property type="match status" value="1"/>
</dbReference>
<dbReference type="EMBL" id="JAIWOZ010000002">
    <property type="protein sequence ID" value="KAH6609587.1"/>
    <property type="molecule type" value="Genomic_DNA"/>
</dbReference>
<dbReference type="InterPro" id="IPR036400">
    <property type="entry name" value="Cyt_B5-like_heme/steroid_sf"/>
</dbReference>
<protein>
    <submittedName>
        <fullName evidence="4">Cytochrome b5-like Heme/Steroid binding domain-containing protein</fullName>
    </submittedName>
</protein>
<dbReference type="AlphaFoldDB" id="A0A9P8QVU0"/>
<dbReference type="SUPFAM" id="SSF55856">
    <property type="entry name" value="Cytochrome b5-like heme/steroid binding domain"/>
    <property type="match status" value="1"/>
</dbReference>
<proteinExistence type="inferred from homology"/>
<dbReference type="InterPro" id="IPR050577">
    <property type="entry name" value="MAPR/NEUFC/NENF-like"/>
</dbReference>
<comment type="caution">
    <text evidence="4">The sequence shown here is derived from an EMBL/GenBank/DDBJ whole genome shotgun (WGS) entry which is preliminary data.</text>
</comment>